<feature type="domain" description="Helix-turn-helix" evidence="1">
    <location>
        <begin position="16"/>
        <end position="65"/>
    </location>
</feature>
<dbReference type="InterPro" id="IPR010093">
    <property type="entry name" value="SinI_DNA-bd"/>
</dbReference>
<reference evidence="3" key="1">
    <citation type="journal article" date="2019" name="Int. J. Syst. Evol. Microbiol.">
        <title>The Global Catalogue of Microorganisms (GCM) 10K type strain sequencing project: providing services to taxonomists for standard genome sequencing and annotation.</title>
        <authorList>
            <consortium name="The Broad Institute Genomics Platform"/>
            <consortium name="The Broad Institute Genome Sequencing Center for Infectious Disease"/>
            <person name="Wu L."/>
            <person name="Ma J."/>
        </authorList>
    </citation>
    <scope>NUCLEOTIDE SEQUENCE [LARGE SCALE GENOMIC DNA]</scope>
    <source>
        <strain evidence="3">CGMCC 1.6774</strain>
    </source>
</reference>
<evidence type="ECO:0000313" key="3">
    <source>
        <dbReference type="Proteomes" id="UP001597314"/>
    </source>
</evidence>
<keyword evidence="3" id="KW-1185">Reference proteome</keyword>
<dbReference type="Proteomes" id="UP001597314">
    <property type="component" value="Unassembled WGS sequence"/>
</dbReference>
<gene>
    <name evidence="2" type="ORF">ACFSOX_14330</name>
</gene>
<evidence type="ECO:0000313" key="2">
    <source>
        <dbReference type="EMBL" id="MFD2183332.1"/>
    </source>
</evidence>
<accession>A0ABW5AMI8</accession>
<dbReference type="RefSeq" id="WP_378478490.1">
    <property type="nucleotide sequence ID" value="NZ_JBHUIW010000016.1"/>
</dbReference>
<comment type="caution">
    <text evidence="2">The sequence shown here is derived from an EMBL/GenBank/DDBJ whole genome shotgun (WGS) entry which is preliminary data.</text>
</comment>
<dbReference type="EMBL" id="JBHUIW010000016">
    <property type="protein sequence ID" value="MFD2183332.1"/>
    <property type="molecule type" value="Genomic_DNA"/>
</dbReference>
<dbReference type="NCBIfam" id="TIGR01764">
    <property type="entry name" value="excise"/>
    <property type="match status" value="1"/>
</dbReference>
<dbReference type="InterPro" id="IPR041657">
    <property type="entry name" value="HTH_17"/>
</dbReference>
<organism evidence="2 3">
    <name type="scientific">Rhodoplanes azumiensis</name>
    <dbReference type="NCBI Taxonomy" id="1897628"/>
    <lineage>
        <taxon>Bacteria</taxon>
        <taxon>Pseudomonadati</taxon>
        <taxon>Pseudomonadota</taxon>
        <taxon>Alphaproteobacteria</taxon>
        <taxon>Hyphomicrobiales</taxon>
        <taxon>Nitrobacteraceae</taxon>
        <taxon>Rhodoplanes</taxon>
    </lineage>
</organism>
<name>A0ABW5AMI8_9BRAD</name>
<proteinExistence type="predicted"/>
<protein>
    <submittedName>
        <fullName evidence="2">Helix-turn-helix domain-containing protein</fullName>
    </submittedName>
</protein>
<sequence length="72" mass="7986">MNAAASTTSTSNPIKLLTPRETRERLNVSQGTLYKLLSQNAFQTVKIGKSRRFVASSVDEYIRRRIVGGEAT</sequence>
<dbReference type="Pfam" id="PF12728">
    <property type="entry name" value="HTH_17"/>
    <property type="match status" value="1"/>
</dbReference>
<evidence type="ECO:0000259" key="1">
    <source>
        <dbReference type="Pfam" id="PF12728"/>
    </source>
</evidence>